<evidence type="ECO:0000313" key="2">
    <source>
        <dbReference type="Proteomes" id="UP000000226"/>
    </source>
</evidence>
<sequence>TTQSITKETMFGLMYEIDATIPIEISECSIRISKFSRANSEEGVRSNLDMIDEVMECAKVRGEALKRRRDMKHKSKVISTQLKVVDSVLQKAHFN</sequence>
<dbReference type="Proteomes" id="UP000000226">
    <property type="component" value="Chromosome 1"/>
</dbReference>
<dbReference type="Gramene" id="ESW34089">
    <property type="protein sequence ID" value="ESW34089"/>
    <property type="gene ID" value="PHAVU_001G123500g"/>
</dbReference>
<dbReference type="OMA" id="CSIRISK"/>
<dbReference type="AlphaFoldDB" id="V7CVC8"/>
<accession>V7CVC8</accession>
<name>V7CVC8_PHAVU</name>
<dbReference type="EMBL" id="CM002288">
    <property type="protein sequence ID" value="ESW34089.1"/>
    <property type="molecule type" value="Genomic_DNA"/>
</dbReference>
<feature type="non-terminal residue" evidence="1">
    <location>
        <position position="1"/>
    </location>
</feature>
<protein>
    <submittedName>
        <fullName evidence="1">Uncharacterized protein</fullName>
    </submittedName>
</protein>
<reference evidence="2" key="1">
    <citation type="journal article" date="2014" name="Nat. Genet.">
        <title>A reference genome for common bean and genome-wide analysis of dual domestications.</title>
        <authorList>
            <person name="Schmutz J."/>
            <person name="McClean P.E."/>
            <person name="Mamidi S."/>
            <person name="Wu G.A."/>
            <person name="Cannon S.B."/>
            <person name="Grimwood J."/>
            <person name="Jenkins J."/>
            <person name="Shu S."/>
            <person name="Song Q."/>
            <person name="Chavarro C."/>
            <person name="Torres-Torres M."/>
            <person name="Geffroy V."/>
            <person name="Moghaddam S.M."/>
            <person name="Gao D."/>
            <person name="Abernathy B."/>
            <person name="Barry K."/>
            <person name="Blair M."/>
            <person name="Brick M.A."/>
            <person name="Chovatia M."/>
            <person name="Gepts P."/>
            <person name="Goodstein D.M."/>
            <person name="Gonzales M."/>
            <person name="Hellsten U."/>
            <person name="Hyten D.L."/>
            <person name="Jia G."/>
            <person name="Kelly J.D."/>
            <person name="Kudrna D."/>
            <person name="Lee R."/>
            <person name="Richard M.M."/>
            <person name="Miklas P.N."/>
            <person name="Osorno J.M."/>
            <person name="Rodrigues J."/>
            <person name="Thareau V."/>
            <person name="Urrea C.A."/>
            <person name="Wang M."/>
            <person name="Yu Y."/>
            <person name="Zhang M."/>
            <person name="Wing R.A."/>
            <person name="Cregan P.B."/>
            <person name="Rokhsar D.S."/>
            <person name="Jackson S.A."/>
        </authorList>
    </citation>
    <scope>NUCLEOTIDE SEQUENCE [LARGE SCALE GENOMIC DNA]</scope>
    <source>
        <strain evidence="2">cv. G19833</strain>
    </source>
</reference>
<gene>
    <name evidence="1" type="ORF">PHAVU_001G123500g</name>
</gene>
<proteinExistence type="predicted"/>
<evidence type="ECO:0000313" key="1">
    <source>
        <dbReference type="EMBL" id="ESW34089.1"/>
    </source>
</evidence>
<dbReference type="OrthoDB" id="1433117at2759"/>
<organism evidence="1 2">
    <name type="scientific">Phaseolus vulgaris</name>
    <name type="common">Kidney bean</name>
    <name type="synonym">French bean</name>
    <dbReference type="NCBI Taxonomy" id="3885"/>
    <lineage>
        <taxon>Eukaryota</taxon>
        <taxon>Viridiplantae</taxon>
        <taxon>Streptophyta</taxon>
        <taxon>Embryophyta</taxon>
        <taxon>Tracheophyta</taxon>
        <taxon>Spermatophyta</taxon>
        <taxon>Magnoliopsida</taxon>
        <taxon>eudicotyledons</taxon>
        <taxon>Gunneridae</taxon>
        <taxon>Pentapetalae</taxon>
        <taxon>rosids</taxon>
        <taxon>fabids</taxon>
        <taxon>Fabales</taxon>
        <taxon>Fabaceae</taxon>
        <taxon>Papilionoideae</taxon>
        <taxon>50 kb inversion clade</taxon>
        <taxon>NPAAA clade</taxon>
        <taxon>indigoferoid/millettioid clade</taxon>
        <taxon>Phaseoleae</taxon>
        <taxon>Phaseolus</taxon>
    </lineage>
</organism>
<keyword evidence="2" id="KW-1185">Reference proteome</keyword>